<evidence type="ECO:0000313" key="6">
    <source>
        <dbReference type="Proteomes" id="UP000265000"/>
    </source>
</evidence>
<dbReference type="SUPFAM" id="SSF48726">
    <property type="entry name" value="Immunoglobulin"/>
    <property type="match status" value="1"/>
</dbReference>
<sequence>MEVIVEWRGKRGWKAHVYENGSDQHGEQDQFYRNRTKMNEDLLRTGDISLTLEHPTDEDANTYTCIVSRGDGNILIRKQVKLRVKGQWLNLLVKGKCFNSPGQRSVV</sequence>
<dbReference type="GO" id="GO:0009897">
    <property type="term" value="C:external side of plasma membrane"/>
    <property type="evidence" value="ECO:0007669"/>
    <property type="project" value="TreeGrafter"/>
</dbReference>
<dbReference type="GeneTree" id="ENSGT01130000278575"/>
<keyword evidence="3" id="KW-0393">Immunoglobulin domain</keyword>
<dbReference type="InterPro" id="IPR036179">
    <property type="entry name" value="Ig-like_dom_sf"/>
</dbReference>
<accession>A0A3Q2NTC6</accession>
<organism evidence="5 6">
    <name type="scientific">Fundulus heteroclitus</name>
    <name type="common">Killifish</name>
    <name type="synonym">Mummichog</name>
    <dbReference type="NCBI Taxonomy" id="8078"/>
    <lineage>
        <taxon>Eukaryota</taxon>
        <taxon>Metazoa</taxon>
        <taxon>Chordata</taxon>
        <taxon>Craniata</taxon>
        <taxon>Vertebrata</taxon>
        <taxon>Euteleostomi</taxon>
        <taxon>Actinopterygii</taxon>
        <taxon>Neopterygii</taxon>
        <taxon>Teleostei</taxon>
        <taxon>Neoteleostei</taxon>
        <taxon>Acanthomorphata</taxon>
        <taxon>Ovalentaria</taxon>
        <taxon>Atherinomorphae</taxon>
        <taxon>Cyprinodontiformes</taxon>
        <taxon>Fundulidae</taxon>
        <taxon>Fundulus</taxon>
    </lineage>
</organism>
<evidence type="ECO:0000256" key="1">
    <source>
        <dbReference type="ARBA" id="ARBA00004370"/>
    </source>
</evidence>
<dbReference type="InterPro" id="IPR013783">
    <property type="entry name" value="Ig-like_fold"/>
</dbReference>
<feature type="domain" description="Ig-like" evidence="4">
    <location>
        <begin position="1"/>
        <end position="81"/>
    </location>
</feature>
<protein>
    <recommendedName>
        <fullName evidence="4">Ig-like domain-containing protein</fullName>
    </recommendedName>
</protein>
<evidence type="ECO:0000256" key="3">
    <source>
        <dbReference type="ARBA" id="ARBA00023319"/>
    </source>
</evidence>
<keyword evidence="6" id="KW-1185">Reference proteome</keyword>
<evidence type="ECO:0000259" key="4">
    <source>
        <dbReference type="PROSITE" id="PS50835"/>
    </source>
</evidence>
<dbReference type="GO" id="GO:0001817">
    <property type="term" value="P:regulation of cytokine production"/>
    <property type="evidence" value="ECO:0007669"/>
    <property type="project" value="TreeGrafter"/>
</dbReference>
<dbReference type="Gene3D" id="2.60.40.10">
    <property type="entry name" value="Immunoglobulins"/>
    <property type="match status" value="1"/>
</dbReference>
<dbReference type="PANTHER" id="PTHR24100">
    <property type="entry name" value="BUTYROPHILIN"/>
    <property type="match status" value="1"/>
</dbReference>
<reference evidence="5" key="2">
    <citation type="submission" date="2025-09" db="UniProtKB">
        <authorList>
            <consortium name="Ensembl"/>
        </authorList>
    </citation>
    <scope>IDENTIFICATION</scope>
</reference>
<dbReference type="InterPro" id="IPR007110">
    <property type="entry name" value="Ig-like_dom"/>
</dbReference>
<keyword evidence="2" id="KW-0472">Membrane</keyword>
<dbReference type="InterPro" id="IPR050504">
    <property type="entry name" value="IgSF_BTN/MOG"/>
</dbReference>
<comment type="subcellular location">
    <subcellularLocation>
        <location evidence="1">Membrane</location>
    </subcellularLocation>
</comment>
<dbReference type="Proteomes" id="UP000265000">
    <property type="component" value="Unplaced"/>
</dbReference>
<dbReference type="Ensembl" id="ENSFHET00000012161.1">
    <property type="protein sequence ID" value="ENSFHEP00000002476.1"/>
    <property type="gene ID" value="ENSFHEG00000003265.1"/>
</dbReference>
<dbReference type="GO" id="GO:0050852">
    <property type="term" value="P:T cell receptor signaling pathway"/>
    <property type="evidence" value="ECO:0007669"/>
    <property type="project" value="TreeGrafter"/>
</dbReference>
<dbReference type="GO" id="GO:0005102">
    <property type="term" value="F:signaling receptor binding"/>
    <property type="evidence" value="ECO:0007669"/>
    <property type="project" value="TreeGrafter"/>
</dbReference>
<name>A0A3Q2NTC6_FUNHE</name>
<dbReference type="PROSITE" id="PS50835">
    <property type="entry name" value="IG_LIKE"/>
    <property type="match status" value="1"/>
</dbReference>
<dbReference type="AlphaFoldDB" id="A0A3Q2NTC6"/>
<evidence type="ECO:0000313" key="5">
    <source>
        <dbReference type="Ensembl" id="ENSFHEP00000002476.1"/>
    </source>
</evidence>
<reference evidence="5" key="1">
    <citation type="submission" date="2025-08" db="UniProtKB">
        <authorList>
            <consortium name="Ensembl"/>
        </authorList>
    </citation>
    <scope>IDENTIFICATION</scope>
</reference>
<proteinExistence type="predicted"/>
<evidence type="ECO:0000256" key="2">
    <source>
        <dbReference type="ARBA" id="ARBA00023136"/>
    </source>
</evidence>